<name>A0ABY9LZ05_9BURK</name>
<feature type="compositionally biased region" description="Low complexity" evidence="6">
    <location>
        <begin position="95"/>
        <end position="110"/>
    </location>
</feature>
<dbReference type="EMBL" id="CP132976">
    <property type="protein sequence ID" value="WMD19680.1"/>
    <property type="molecule type" value="Genomic_DNA"/>
</dbReference>
<proteinExistence type="inferred from homology"/>
<keyword evidence="9" id="KW-1185">Reference proteome</keyword>
<evidence type="ECO:0000256" key="2">
    <source>
        <dbReference type="ARBA" id="ARBA00010265"/>
    </source>
</evidence>
<feature type="region of interest" description="Disordered" evidence="6">
    <location>
        <begin position="186"/>
        <end position="208"/>
    </location>
</feature>
<dbReference type="InterPro" id="IPR042217">
    <property type="entry name" value="T4SS_VirB10/TrbI"/>
</dbReference>
<dbReference type="Proteomes" id="UP001234798">
    <property type="component" value="Chromosome"/>
</dbReference>
<feature type="compositionally biased region" description="Basic and acidic residues" evidence="6">
    <location>
        <begin position="53"/>
        <end position="67"/>
    </location>
</feature>
<evidence type="ECO:0000313" key="9">
    <source>
        <dbReference type="Proteomes" id="UP001234798"/>
    </source>
</evidence>
<feature type="region of interest" description="Disordered" evidence="6">
    <location>
        <begin position="49"/>
        <end position="73"/>
    </location>
</feature>
<organism evidence="8 9">
    <name type="scientific">Achromobacter seleniivolatilans</name>
    <dbReference type="NCBI Taxonomy" id="3047478"/>
    <lineage>
        <taxon>Bacteria</taxon>
        <taxon>Pseudomonadati</taxon>
        <taxon>Pseudomonadota</taxon>
        <taxon>Betaproteobacteria</taxon>
        <taxon>Burkholderiales</taxon>
        <taxon>Alcaligenaceae</taxon>
        <taxon>Achromobacter</taxon>
    </lineage>
</organism>
<comment type="similarity">
    <text evidence="2">Belongs to the TrbI/VirB10 family.</text>
</comment>
<sequence length="439" mass="46203">MSAPATTSSGPAPQRRTAVSRGLIKIVLVTFIVVVLGFVVVRRLAGVAPESAADARAKKEEQERAAKEAGNPFAVQRLIADQLRDRLARNDDQAPPRTAAPAQETTAEPAKPTRTETDAKRIEEHRHTETVSQREDLSGVEIGFWEAQDQDDSQNGTPGMPQRAPSSPESTLRDVAAVAAAAGIDTSGFTRGTSPVIPPRGQPANTVGQVVGPQGNASASGGATGSIKSPLFASAAPSPYYIREGWIIPAVIQQSLNTDAPGTFRAMVTSDVYDSLRGEHLLIERGTALTGEVSTDIAEGQSRMIMSVNRMDFPSGGRVALGGWDISDRSGAAGIAAKVDDHFWERFGSAFGVAAVAALAGRYDNSQNVTINVGSGGSNNGSATSTLTGTAGQALSDTVRQILQRNQSIKRTLTLEPADKINIVVARDLVLDPNIVRSY</sequence>
<evidence type="ECO:0000256" key="5">
    <source>
        <dbReference type="ARBA" id="ARBA00023136"/>
    </source>
</evidence>
<reference evidence="8 9" key="1">
    <citation type="submission" date="2023-08" db="EMBL/GenBank/DDBJ databases">
        <title>Achromobacter seleniivolatilans sp. nov., isolated from seleniferous soil.</title>
        <authorList>
            <person name="Zhang S."/>
            <person name="Li K."/>
            <person name="Peng J."/>
            <person name="Zhao Q."/>
            <person name="Wang H."/>
            <person name="Guo Y."/>
        </authorList>
    </citation>
    <scope>NUCLEOTIDE SEQUENCE [LARGE SCALE GENOMIC DNA]</scope>
    <source>
        <strain evidence="8 9">R39</strain>
    </source>
</reference>
<evidence type="ECO:0000256" key="6">
    <source>
        <dbReference type="SAM" id="MobiDB-lite"/>
    </source>
</evidence>
<evidence type="ECO:0000256" key="7">
    <source>
        <dbReference type="SAM" id="Phobius"/>
    </source>
</evidence>
<evidence type="ECO:0000313" key="8">
    <source>
        <dbReference type="EMBL" id="WMD19680.1"/>
    </source>
</evidence>
<dbReference type="RefSeq" id="WP_306942134.1">
    <property type="nucleotide sequence ID" value="NZ_CP132976.1"/>
</dbReference>
<accession>A0ABY9LZ05</accession>
<dbReference type="Pfam" id="PF03743">
    <property type="entry name" value="TrbI"/>
    <property type="match status" value="1"/>
</dbReference>
<dbReference type="CDD" id="cd16429">
    <property type="entry name" value="VirB10"/>
    <property type="match status" value="1"/>
</dbReference>
<feature type="compositionally biased region" description="Basic and acidic residues" evidence="6">
    <location>
        <begin position="111"/>
        <end position="137"/>
    </location>
</feature>
<protein>
    <submittedName>
        <fullName evidence="8">TrbI/VirB10 family protein</fullName>
    </submittedName>
</protein>
<keyword evidence="4 7" id="KW-1133">Transmembrane helix</keyword>
<gene>
    <name evidence="8" type="ORF">RAS12_24145</name>
</gene>
<keyword evidence="3 7" id="KW-0812">Transmembrane</keyword>
<evidence type="ECO:0000256" key="3">
    <source>
        <dbReference type="ARBA" id="ARBA00022692"/>
    </source>
</evidence>
<evidence type="ECO:0000256" key="4">
    <source>
        <dbReference type="ARBA" id="ARBA00022989"/>
    </source>
</evidence>
<dbReference type="Gene3D" id="2.40.128.260">
    <property type="entry name" value="Type IV secretion system, VirB10/TraB/TrbI"/>
    <property type="match status" value="1"/>
</dbReference>
<comment type="subcellular location">
    <subcellularLocation>
        <location evidence="1">Membrane</location>
        <topology evidence="1">Single-pass membrane protein</topology>
    </subcellularLocation>
</comment>
<feature type="transmembrane region" description="Helical" evidence="7">
    <location>
        <begin position="23"/>
        <end position="41"/>
    </location>
</feature>
<dbReference type="InterPro" id="IPR005498">
    <property type="entry name" value="T4SS_VirB10/TraB/TrbI"/>
</dbReference>
<keyword evidence="5 7" id="KW-0472">Membrane</keyword>
<feature type="region of interest" description="Disordered" evidence="6">
    <location>
        <begin position="91"/>
        <end position="172"/>
    </location>
</feature>
<evidence type="ECO:0000256" key="1">
    <source>
        <dbReference type="ARBA" id="ARBA00004167"/>
    </source>
</evidence>